<comment type="function">
    <text evidence="10 13">F(1)F(0) ATP synthase produces ATP from ADP in the presence of a proton or sodium gradient. F-type ATPases consist of two structural domains, F(1) containing the extramembraneous catalytic core and F(0) containing the membrane proton channel, linked together by a central stalk and a peripheral stalk. During catalysis, ATP synthesis in the catalytic domain of F(1) is coupled via a rotary mechanism of the central stalk subunits to proton translocation.</text>
</comment>
<sequence length="162" mass="17235">MLQDPKFWVAASFVIFVVLFGKMAWSRATAMLDARGERIRAELDEARRLREEAEAMLAQATAEREAAVAEAAAMIERAQAEAQRLAAAAGAEAEAAAKRRERMAMDRIAAAEASAVTEVRNAAAEIATAAVRDIIVARHDATADAALIDNAVASLPVAFRAA</sequence>
<gene>
    <name evidence="13" type="primary">atpF</name>
    <name evidence="16" type="ORF">R9Z33_19615</name>
</gene>
<dbReference type="HAMAP" id="MF_01398">
    <property type="entry name" value="ATP_synth_b_bprime"/>
    <property type="match status" value="1"/>
</dbReference>
<dbReference type="InterPro" id="IPR050059">
    <property type="entry name" value="ATP_synthase_B_chain"/>
</dbReference>
<comment type="subcellular location">
    <subcellularLocation>
        <location evidence="13">Cell membrane</location>
        <topology evidence="13">Single-pass membrane protein</topology>
    </subcellularLocation>
    <subcellularLocation>
        <location evidence="12">Endomembrane system</location>
        <topology evidence="12">Single-pass membrane protein</topology>
    </subcellularLocation>
</comment>
<reference evidence="16 17" key="1">
    <citation type="submission" date="2023-11" db="EMBL/GenBank/DDBJ databases">
        <title>Arctic aerobic anoxygenic photoheterotroph Sediminicoccus rosea KRV36 adapts its photosynthesis to long days of polar summer.</title>
        <authorList>
            <person name="Tomasch J."/>
            <person name="Kopejtka K."/>
            <person name="Bily T."/>
            <person name="Gardiner A.T."/>
            <person name="Gardian Z."/>
            <person name="Shivaramu S."/>
            <person name="Koblizek M."/>
            <person name="Engelhardt F."/>
            <person name="Kaftan D."/>
        </authorList>
    </citation>
    <scope>NUCLEOTIDE SEQUENCE [LARGE SCALE GENOMIC DNA]</scope>
    <source>
        <strain evidence="16 17">R-30</strain>
    </source>
</reference>
<evidence type="ECO:0000313" key="16">
    <source>
        <dbReference type="EMBL" id="WPB84292.1"/>
    </source>
</evidence>
<dbReference type="PANTHER" id="PTHR33445:SF1">
    <property type="entry name" value="ATP SYNTHASE SUBUNIT B"/>
    <property type="match status" value="1"/>
</dbReference>
<dbReference type="EMBL" id="CP137852">
    <property type="protein sequence ID" value="WPB84292.1"/>
    <property type="molecule type" value="Genomic_DNA"/>
</dbReference>
<evidence type="ECO:0000256" key="5">
    <source>
        <dbReference type="ARBA" id="ARBA00022781"/>
    </source>
</evidence>
<evidence type="ECO:0000256" key="12">
    <source>
        <dbReference type="ARBA" id="ARBA00037847"/>
    </source>
</evidence>
<dbReference type="CDD" id="cd06503">
    <property type="entry name" value="ATP-synt_Fo_b"/>
    <property type="match status" value="1"/>
</dbReference>
<evidence type="ECO:0000256" key="14">
    <source>
        <dbReference type="RuleBase" id="RU003848"/>
    </source>
</evidence>
<dbReference type="Proteomes" id="UP001305521">
    <property type="component" value="Chromosome"/>
</dbReference>
<keyword evidence="15" id="KW-0175">Coiled coil</keyword>
<feature type="coiled-coil region" evidence="15">
    <location>
        <begin position="36"/>
        <end position="88"/>
    </location>
</feature>
<evidence type="ECO:0000313" key="17">
    <source>
        <dbReference type="Proteomes" id="UP001305521"/>
    </source>
</evidence>
<evidence type="ECO:0000256" key="4">
    <source>
        <dbReference type="ARBA" id="ARBA00022692"/>
    </source>
</evidence>
<evidence type="ECO:0000256" key="13">
    <source>
        <dbReference type="HAMAP-Rule" id="MF_01398"/>
    </source>
</evidence>
<evidence type="ECO:0000256" key="11">
    <source>
        <dbReference type="ARBA" id="ARBA00025614"/>
    </source>
</evidence>
<dbReference type="PANTHER" id="PTHR33445">
    <property type="entry name" value="ATP SYNTHASE SUBUNIT B', CHLOROPLASTIC"/>
    <property type="match status" value="1"/>
</dbReference>
<evidence type="ECO:0000256" key="15">
    <source>
        <dbReference type="SAM" id="Coils"/>
    </source>
</evidence>
<evidence type="ECO:0000256" key="7">
    <source>
        <dbReference type="ARBA" id="ARBA00023065"/>
    </source>
</evidence>
<keyword evidence="5 13" id="KW-0375">Hydrogen ion transport</keyword>
<keyword evidence="8 13" id="KW-0472">Membrane</keyword>
<keyword evidence="6 13" id="KW-1133">Transmembrane helix</keyword>
<feature type="transmembrane region" description="Helical" evidence="13">
    <location>
        <begin position="6"/>
        <end position="25"/>
    </location>
</feature>
<dbReference type="Pfam" id="PF00430">
    <property type="entry name" value="ATP-synt_B"/>
    <property type="match status" value="1"/>
</dbReference>
<proteinExistence type="inferred from homology"/>
<comment type="function">
    <text evidence="11">Component of the F(0) channel, it forms part of the peripheral stalk, linking F(1) to F(0). The b'-subunit is a diverged and duplicated form of b found in plants and photosynthetic bacteria.</text>
</comment>
<keyword evidence="7 13" id="KW-0406">Ion transport</keyword>
<evidence type="ECO:0000256" key="2">
    <source>
        <dbReference type="ARBA" id="ARBA00022448"/>
    </source>
</evidence>
<evidence type="ECO:0000256" key="3">
    <source>
        <dbReference type="ARBA" id="ARBA00022547"/>
    </source>
</evidence>
<accession>A0ABZ0PFR6</accession>
<dbReference type="RefSeq" id="WP_318648249.1">
    <property type="nucleotide sequence ID" value="NZ_CP137852.1"/>
</dbReference>
<protein>
    <recommendedName>
        <fullName evidence="13">ATP synthase subunit b</fullName>
    </recommendedName>
    <alternativeName>
        <fullName evidence="13">ATP synthase F(0) sector subunit b</fullName>
    </alternativeName>
    <alternativeName>
        <fullName evidence="13">ATPase subunit I</fullName>
    </alternativeName>
    <alternativeName>
        <fullName evidence="13">F-type ATPase subunit b</fullName>
        <shortName evidence="13">F-ATPase subunit b</shortName>
    </alternativeName>
</protein>
<comment type="similarity">
    <text evidence="1 13 14">Belongs to the ATPase B chain family.</text>
</comment>
<evidence type="ECO:0000256" key="9">
    <source>
        <dbReference type="ARBA" id="ARBA00023310"/>
    </source>
</evidence>
<keyword evidence="4 13" id="KW-0812">Transmembrane</keyword>
<keyword evidence="17" id="KW-1185">Reference proteome</keyword>
<keyword evidence="9 13" id="KW-0066">ATP synthesis</keyword>
<dbReference type="InterPro" id="IPR002146">
    <property type="entry name" value="ATP_synth_b/b'su_bac/chlpt"/>
</dbReference>
<organism evidence="16 17">
    <name type="scientific">Sediminicoccus rosea</name>
    <dbReference type="NCBI Taxonomy" id="1225128"/>
    <lineage>
        <taxon>Bacteria</taxon>
        <taxon>Pseudomonadati</taxon>
        <taxon>Pseudomonadota</taxon>
        <taxon>Alphaproteobacteria</taxon>
        <taxon>Acetobacterales</taxon>
        <taxon>Roseomonadaceae</taxon>
        <taxon>Sediminicoccus</taxon>
    </lineage>
</organism>
<keyword evidence="13" id="KW-1003">Cell membrane</keyword>
<comment type="subunit">
    <text evidence="13">F-type ATPases have 2 components, F(1) - the catalytic core - and F(0) - the membrane proton channel. F(1) has five subunits: alpha(3), beta(3), gamma(1), delta(1), epsilon(1). F(0) has three main subunits: a(1), b(2) and c(10-14). The alpha and beta chains form an alternating ring which encloses part of the gamma chain. F(1) is attached to F(0) by a central stalk formed by the gamma and epsilon chains, while a peripheral stalk is formed by the delta and b chains.</text>
</comment>
<evidence type="ECO:0000256" key="6">
    <source>
        <dbReference type="ARBA" id="ARBA00022989"/>
    </source>
</evidence>
<evidence type="ECO:0000256" key="8">
    <source>
        <dbReference type="ARBA" id="ARBA00023136"/>
    </source>
</evidence>
<keyword evidence="2 13" id="KW-0813">Transport</keyword>
<name>A0ABZ0PFR6_9PROT</name>
<keyword evidence="3 13" id="KW-0138">CF(0)</keyword>
<evidence type="ECO:0000256" key="1">
    <source>
        <dbReference type="ARBA" id="ARBA00005513"/>
    </source>
</evidence>
<evidence type="ECO:0000256" key="10">
    <source>
        <dbReference type="ARBA" id="ARBA00025198"/>
    </source>
</evidence>